<dbReference type="InterPro" id="IPR050097">
    <property type="entry name" value="Ferredoxin-NADP_redctase_2"/>
</dbReference>
<evidence type="ECO:0000256" key="6">
    <source>
        <dbReference type="ARBA" id="ARBA00023284"/>
    </source>
</evidence>
<dbReference type="Proteomes" id="UP001519306">
    <property type="component" value="Unassembled WGS sequence"/>
</dbReference>
<name>A0ABS4KFU5_9FIRM</name>
<dbReference type="NCBIfam" id="TIGR01292">
    <property type="entry name" value="TRX_reduct"/>
    <property type="match status" value="1"/>
</dbReference>
<gene>
    <name evidence="10" type="ORF">J2Z71_001563</name>
</gene>
<evidence type="ECO:0000256" key="8">
    <source>
        <dbReference type="RuleBase" id="RU003881"/>
    </source>
</evidence>
<evidence type="ECO:0000256" key="1">
    <source>
        <dbReference type="ARBA" id="ARBA00009333"/>
    </source>
</evidence>
<protein>
    <recommendedName>
        <fullName evidence="7">Thioredoxin reductase</fullName>
        <ecNumber evidence="7">1.8.1.9</ecNumber>
    </recommendedName>
</protein>
<dbReference type="RefSeq" id="WP_210061842.1">
    <property type="nucleotide sequence ID" value="NZ_JAGGLJ010000017.1"/>
</dbReference>
<dbReference type="GO" id="GO:0004791">
    <property type="term" value="F:thioredoxin-disulfide reductase (NADPH) activity"/>
    <property type="evidence" value="ECO:0007669"/>
    <property type="project" value="UniProtKB-EC"/>
</dbReference>
<comment type="catalytic activity">
    <reaction evidence="7">
        <text>[thioredoxin]-dithiol + NADP(+) = [thioredoxin]-disulfide + NADPH + H(+)</text>
        <dbReference type="Rhea" id="RHEA:20345"/>
        <dbReference type="Rhea" id="RHEA-COMP:10698"/>
        <dbReference type="Rhea" id="RHEA-COMP:10700"/>
        <dbReference type="ChEBI" id="CHEBI:15378"/>
        <dbReference type="ChEBI" id="CHEBI:29950"/>
        <dbReference type="ChEBI" id="CHEBI:50058"/>
        <dbReference type="ChEBI" id="CHEBI:57783"/>
        <dbReference type="ChEBI" id="CHEBI:58349"/>
        <dbReference type="EC" id="1.8.1.9"/>
    </reaction>
</comment>
<dbReference type="EMBL" id="JAGGLJ010000017">
    <property type="protein sequence ID" value="MBP2026011.1"/>
    <property type="molecule type" value="Genomic_DNA"/>
</dbReference>
<comment type="caution">
    <text evidence="10">The sequence shown here is derived from an EMBL/GenBank/DDBJ whole genome shotgun (WGS) entry which is preliminary data.</text>
</comment>
<dbReference type="InterPro" id="IPR008255">
    <property type="entry name" value="Pyr_nucl-diS_OxRdtase_2_AS"/>
</dbReference>
<reference evidence="10 11" key="1">
    <citation type="submission" date="2021-03" db="EMBL/GenBank/DDBJ databases">
        <title>Genomic Encyclopedia of Type Strains, Phase IV (KMG-IV): sequencing the most valuable type-strain genomes for metagenomic binning, comparative biology and taxonomic classification.</title>
        <authorList>
            <person name="Goeker M."/>
        </authorList>
    </citation>
    <scope>NUCLEOTIDE SEQUENCE [LARGE SCALE GENOMIC DNA]</scope>
    <source>
        <strain evidence="10 11">DSM 27563</strain>
    </source>
</reference>
<dbReference type="PRINTS" id="PR00368">
    <property type="entry name" value="FADPNR"/>
</dbReference>
<dbReference type="Gene3D" id="3.50.50.60">
    <property type="entry name" value="FAD/NAD(P)-binding domain"/>
    <property type="match status" value="2"/>
</dbReference>
<accession>A0ABS4KFU5</accession>
<dbReference type="Pfam" id="PF07992">
    <property type="entry name" value="Pyr_redox_2"/>
    <property type="match status" value="1"/>
</dbReference>
<dbReference type="InterPro" id="IPR036188">
    <property type="entry name" value="FAD/NAD-bd_sf"/>
</dbReference>
<dbReference type="SUPFAM" id="SSF51905">
    <property type="entry name" value="FAD/NAD(P)-binding domain"/>
    <property type="match status" value="1"/>
</dbReference>
<sequence>MYDLIILGAGPAGLSAGLYAGRAKLKTLIIEKSIEGGQISGTTDVENYPGIELISGMEIGMNMRKQAENFGCEFISEEIIEVSLEDDIKKVKTSSNEYEAKSVILATGAEARKMGAPGEEEFAGRGVSYCSTCDAAFYEDFDVYVVGGGDAALDEALFIAKFAKNVYIIHRRDELRASKSLQERAFANEKIHFIWDTVVEEVKGDKIVNELILKNTKTGEITSIKAEAEPFGTFVFIGYIPETKLYEGQINMENGYILTDDEMNTNIKGVFAAGDLRKKTVRQVVTAAADGAIAGINAEKYIAEKEGTLYEGFKEEN</sequence>
<dbReference type="PANTHER" id="PTHR48105">
    <property type="entry name" value="THIOREDOXIN REDUCTASE 1-RELATED-RELATED"/>
    <property type="match status" value="1"/>
</dbReference>
<comment type="cofactor">
    <cofactor evidence="8">
        <name>FAD</name>
        <dbReference type="ChEBI" id="CHEBI:57692"/>
    </cofactor>
    <text evidence="8">Binds 1 FAD per subunit.</text>
</comment>
<keyword evidence="2 7" id="KW-0285">Flavoprotein</keyword>
<dbReference type="InterPro" id="IPR023753">
    <property type="entry name" value="FAD/NAD-binding_dom"/>
</dbReference>
<organism evidence="10 11">
    <name type="scientific">Peptoniphilus stercorisuis</name>
    <dbReference type="NCBI Taxonomy" id="1436965"/>
    <lineage>
        <taxon>Bacteria</taxon>
        <taxon>Bacillati</taxon>
        <taxon>Bacillota</taxon>
        <taxon>Tissierellia</taxon>
        <taxon>Tissierellales</taxon>
        <taxon>Peptoniphilaceae</taxon>
        <taxon>Peptoniphilus</taxon>
    </lineage>
</organism>
<evidence type="ECO:0000313" key="11">
    <source>
        <dbReference type="Proteomes" id="UP001519306"/>
    </source>
</evidence>
<evidence type="ECO:0000256" key="7">
    <source>
        <dbReference type="RuleBase" id="RU003880"/>
    </source>
</evidence>
<keyword evidence="5" id="KW-1015">Disulfide bond</keyword>
<keyword evidence="8" id="KW-0521">NADP</keyword>
<keyword evidence="11" id="KW-1185">Reference proteome</keyword>
<dbReference type="EC" id="1.8.1.9" evidence="7"/>
<dbReference type="PROSITE" id="PS00573">
    <property type="entry name" value="PYRIDINE_REDOX_2"/>
    <property type="match status" value="1"/>
</dbReference>
<feature type="domain" description="FAD/NAD(P)-binding" evidence="9">
    <location>
        <begin position="2"/>
        <end position="291"/>
    </location>
</feature>
<keyword evidence="3 7" id="KW-0274">FAD</keyword>
<evidence type="ECO:0000256" key="5">
    <source>
        <dbReference type="ARBA" id="ARBA00023157"/>
    </source>
</evidence>
<keyword evidence="4 7" id="KW-0560">Oxidoreductase</keyword>
<evidence type="ECO:0000256" key="3">
    <source>
        <dbReference type="ARBA" id="ARBA00022827"/>
    </source>
</evidence>
<keyword evidence="6 7" id="KW-0676">Redox-active center</keyword>
<comment type="subunit">
    <text evidence="7">Homodimer.</text>
</comment>
<evidence type="ECO:0000313" key="10">
    <source>
        <dbReference type="EMBL" id="MBP2026011.1"/>
    </source>
</evidence>
<dbReference type="PRINTS" id="PR00469">
    <property type="entry name" value="PNDRDTASEII"/>
</dbReference>
<dbReference type="InterPro" id="IPR005982">
    <property type="entry name" value="Thioredox_Rdtase"/>
</dbReference>
<evidence type="ECO:0000256" key="4">
    <source>
        <dbReference type="ARBA" id="ARBA00023002"/>
    </source>
</evidence>
<comment type="similarity">
    <text evidence="1 7">Belongs to the class-II pyridine nucleotide-disulfide oxidoreductase family.</text>
</comment>
<evidence type="ECO:0000256" key="2">
    <source>
        <dbReference type="ARBA" id="ARBA00022630"/>
    </source>
</evidence>
<proteinExistence type="inferred from homology"/>
<evidence type="ECO:0000259" key="9">
    <source>
        <dbReference type="Pfam" id="PF07992"/>
    </source>
</evidence>